<dbReference type="EMBL" id="JAXBLV010000110">
    <property type="protein sequence ID" value="MDY3559483.1"/>
    <property type="molecule type" value="Genomic_DNA"/>
</dbReference>
<organism evidence="2 3">
    <name type="scientific">Gemmata algarum</name>
    <dbReference type="NCBI Taxonomy" id="2975278"/>
    <lineage>
        <taxon>Bacteria</taxon>
        <taxon>Pseudomonadati</taxon>
        <taxon>Planctomycetota</taxon>
        <taxon>Planctomycetia</taxon>
        <taxon>Gemmatales</taxon>
        <taxon>Gemmataceae</taxon>
        <taxon>Gemmata</taxon>
    </lineage>
</organism>
<dbReference type="RefSeq" id="WP_320686236.1">
    <property type="nucleotide sequence ID" value="NZ_JAXBLV010000110.1"/>
</dbReference>
<dbReference type="Gene3D" id="1.25.40.10">
    <property type="entry name" value="Tetratricopeptide repeat domain"/>
    <property type="match status" value="1"/>
</dbReference>
<dbReference type="Pfam" id="PF14559">
    <property type="entry name" value="TPR_19"/>
    <property type="match status" value="1"/>
</dbReference>
<gene>
    <name evidence="2" type="ORF">R5W23_000476</name>
</gene>
<dbReference type="InterPro" id="IPR011990">
    <property type="entry name" value="TPR-like_helical_dom_sf"/>
</dbReference>
<accession>A0ABU5F093</accession>
<feature type="signal peptide" evidence="1">
    <location>
        <begin position="1"/>
        <end position="22"/>
    </location>
</feature>
<keyword evidence="3" id="KW-1185">Reference proteome</keyword>
<sequence length="337" mass="35263">MARFILAACAVLVLAELAPARAQFACGPLCGPGYGFGGYSYTYRTGFGFSVGGPHFRVSGFAGGYVSRAVYYAPPLVPVAPFGPFGPVGLAPAPLAGFGRPVIVVPPPIILGGDFGPDAPDVIAAGAAPRDDGGLFPRGAKESDFLVIAPKKRTVPAIARVADVRPGPVIAFNPFVAPVKVAMDRADPDPQKEAARQIALARAAFAAADYGRAADHFARASASDPGDARTYFLHAQAKFAAGEFVEAVARVQDGLARDPKWPAAPFEPTELYDGRADRYAAHLAALKKATADNPGQPALEFLLGYQLWFGGERAAAEKLFRAAEKRLATPGPIALFK</sequence>
<protein>
    <submittedName>
        <fullName evidence="2">Tetratricopeptide repeat protein</fullName>
    </submittedName>
</protein>
<feature type="chain" id="PRO_5046433447" evidence="1">
    <location>
        <begin position="23"/>
        <end position="337"/>
    </location>
</feature>
<evidence type="ECO:0000256" key="1">
    <source>
        <dbReference type="SAM" id="SignalP"/>
    </source>
</evidence>
<comment type="caution">
    <text evidence="2">The sequence shown here is derived from an EMBL/GenBank/DDBJ whole genome shotgun (WGS) entry which is preliminary data.</text>
</comment>
<name>A0ABU5F093_9BACT</name>
<evidence type="ECO:0000313" key="3">
    <source>
        <dbReference type="Proteomes" id="UP001272242"/>
    </source>
</evidence>
<evidence type="ECO:0000313" key="2">
    <source>
        <dbReference type="EMBL" id="MDY3559483.1"/>
    </source>
</evidence>
<dbReference type="Proteomes" id="UP001272242">
    <property type="component" value="Unassembled WGS sequence"/>
</dbReference>
<proteinExistence type="predicted"/>
<reference evidence="3" key="1">
    <citation type="journal article" date="2023" name="Mar. Drugs">
        <title>Gemmata algarum, a Novel Planctomycete Isolated from an Algal Mat, Displays Antimicrobial Activity.</title>
        <authorList>
            <person name="Kumar G."/>
            <person name="Kallscheuer N."/>
            <person name="Kashif M."/>
            <person name="Ahamad S."/>
            <person name="Jagadeeshwari U."/>
            <person name="Pannikurungottu S."/>
            <person name="Haufschild T."/>
            <person name="Kabuu M."/>
            <person name="Sasikala C."/>
            <person name="Jogler C."/>
            <person name="Ramana C."/>
        </authorList>
    </citation>
    <scope>NUCLEOTIDE SEQUENCE [LARGE SCALE GENOMIC DNA]</scope>
    <source>
        <strain evidence="3">JC673</strain>
    </source>
</reference>
<keyword evidence="1" id="KW-0732">Signal</keyword>
<dbReference type="SUPFAM" id="SSF48452">
    <property type="entry name" value="TPR-like"/>
    <property type="match status" value="1"/>
</dbReference>